<proteinExistence type="predicted"/>
<evidence type="ECO:0000313" key="2">
    <source>
        <dbReference type="Proteomes" id="UP000604730"/>
    </source>
</evidence>
<dbReference type="RefSeq" id="WP_208429685.1">
    <property type="nucleotide sequence ID" value="NZ_JAEPRJ010000001.1"/>
</dbReference>
<keyword evidence="2" id="KW-1185">Reference proteome</keyword>
<dbReference type="InterPro" id="IPR024269">
    <property type="entry name" value="DUF3791"/>
</dbReference>
<comment type="caution">
    <text evidence="1">The sequence shown here is derived from an EMBL/GenBank/DDBJ whole genome shotgun (WGS) entry which is preliminary data.</text>
</comment>
<dbReference type="Proteomes" id="UP000604730">
    <property type="component" value="Unassembled WGS sequence"/>
</dbReference>
<dbReference type="EMBL" id="JAEPRJ010000001">
    <property type="protein sequence ID" value="MBK5898254.1"/>
    <property type="molecule type" value="Genomic_DNA"/>
</dbReference>
<gene>
    <name evidence="1" type="ORF">JJN12_10770</name>
</gene>
<reference evidence="1 2" key="1">
    <citation type="submission" date="2021-01" db="EMBL/GenBank/DDBJ databases">
        <title>Isolation and description of Catonella massiliensis sp. nov., a novel Catonella species, isolated from a stable periodontitis subject.</title>
        <authorList>
            <person name="Antezack A."/>
            <person name="Boxberger M."/>
            <person name="La Scola B."/>
            <person name="Monnet-Corti V."/>
        </authorList>
    </citation>
    <scope>NUCLEOTIDE SEQUENCE [LARGE SCALE GENOMIC DNA]</scope>
    <source>
        <strain evidence="1 2">Marseille-Q4567</strain>
    </source>
</reference>
<evidence type="ECO:0000313" key="1">
    <source>
        <dbReference type="EMBL" id="MBK5898254.1"/>
    </source>
</evidence>
<name>A0ABS1J284_9FIRM</name>
<organism evidence="1 2">
    <name type="scientific">Catonella massiliensis</name>
    <dbReference type="NCBI Taxonomy" id="2799636"/>
    <lineage>
        <taxon>Bacteria</taxon>
        <taxon>Bacillati</taxon>
        <taxon>Bacillota</taxon>
        <taxon>Clostridia</taxon>
        <taxon>Lachnospirales</taxon>
        <taxon>Lachnospiraceae</taxon>
        <taxon>Catonella</taxon>
    </lineage>
</organism>
<sequence length="74" mass="8490">MSKKSEIIFMQTRLIRLAAQEWKLSIEKVIDIFKKAEVLGYIEDGYGLFHCEGDGAVLEDVSEFVRRRGIQVNA</sequence>
<accession>A0ABS1J284</accession>
<protein>
    <submittedName>
        <fullName evidence="1">DUF3791 domain-containing protein</fullName>
    </submittedName>
</protein>
<dbReference type="Pfam" id="PF12668">
    <property type="entry name" value="DUF3791"/>
    <property type="match status" value="1"/>
</dbReference>